<evidence type="ECO:0000313" key="2">
    <source>
        <dbReference type="Proteomes" id="UP001139646"/>
    </source>
</evidence>
<dbReference type="RefSeq" id="WP_242288028.1">
    <property type="nucleotide sequence ID" value="NZ_JAKKSL010000004.1"/>
</dbReference>
<reference evidence="1" key="1">
    <citation type="submission" date="2022-01" db="EMBL/GenBank/DDBJ databases">
        <title>Colwellia maritima, isolated from seawater.</title>
        <authorList>
            <person name="Kristyanto S."/>
            <person name="Jung J."/>
            <person name="Jeon C.O."/>
        </authorList>
    </citation>
    <scope>NUCLEOTIDE SEQUENCE</scope>
    <source>
        <strain evidence="1">MSW7</strain>
    </source>
</reference>
<name>A0ABS9X4S3_9GAMM</name>
<protein>
    <submittedName>
        <fullName evidence="1">Uncharacterized protein</fullName>
    </submittedName>
</protein>
<evidence type="ECO:0000313" key="1">
    <source>
        <dbReference type="EMBL" id="MCI2285243.1"/>
    </source>
</evidence>
<keyword evidence="2" id="KW-1185">Reference proteome</keyword>
<gene>
    <name evidence="1" type="ORF">L3081_20010</name>
</gene>
<sequence>MSVGGGYSISELSIMSAAAFHAEQQRIDVYKLQYKETLAKGAYLMSRAAFLSGEFKAADNSTIISPPGLPSNINSVLVRGQSDRLLPDPNELVLLALTFDHTTAKVADDSVSLVVTPTGNILAQSAQHIGYRTGFFGNPNEVQTGKSSGDVDNDETIFGPVAGVGVHVDTSAYYGGGNITDRDGKYAFSFFMPQCPVGGWEFKTDVWSELHYTNLLPMGSSVRSYFLRTPGYDACFADLVPVMLAPEIIGILAGLSKPFYQSNLYADVMFLTGVMYISNRQGFDVPIGETTHTSFSVAADDRLQHFYDFNGDGQSDKVIQGHLVTKANANGDNEEVFEANSEGNLQGLYFDAPEAGEAPDLLRLIDQEVRKASVGLLESISTADLRNTDVLFFRESTGQLIMERNGLKEAEVRGGEVQLNEETQLVGYRVMLRGPRDWSLNIGGGVGHTNRHQSYENWATEYQLTEPFQQKNSDYIREGETIKIVAINRATGYMGTASAKIDRTSGVLTVLAPPIVLRPPNLKIWAERKYNVDKGLTKGETRNYTIGAEGAALTSDSTITIYTEWLDEYGNPLPDELGLDNGEQYGFTGRLAKVVAPNQLQGVGAGNDLASFAIAPGRKTQVISVGSNLTTAEHYYVHVIGKGKDQECGGGGSCPSFSNTGTTAPYDTRPNLLVPFLVPLPDEDRTWIDYRTYRGLLADETITNKPNKPLPAYSHGRTDLNINSASMA</sequence>
<dbReference type="EMBL" id="JAKKSL010000004">
    <property type="protein sequence ID" value="MCI2285243.1"/>
    <property type="molecule type" value="Genomic_DNA"/>
</dbReference>
<comment type="caution">
    <text evidence="1">The sequence shown here is derived from an EMBL/GenBank/DDBJ whole genome shotgun (WGS) entry which is preliminary data.</text>
</comment>
<accession>A0ABS9X4S3</accession>
<organism evidence="1 2">
    <name type="scientific">Colwellia maritima</name>
    <dbReference type="NCBI Taxonomy" id="2912588"/>
    <lineage>
        <taxon>Bacteria</taxon>
        <taxon>Pseudomonadati</taxon>
        <taxon>Pseudomonadota</taxon>
        <taxon>Gammaproteobacteria</taxon>
        <taxon>Alteromonadales</taxon>
        <taxon>Colwelliaceae</taxon>
        <taxon>Colwellia</taxon>
    </lineage>
</organism>
<proteinExistence type="predicted"/>
<dbReference type="Proteomes" id="UP001139646">
    <property type="component" value="Unassembled WGS sequence"/>
</dbReference>